<reference evidence="2 3" key="1">
    <citation type="submission" date="2020-08" db="EMBL/GenBank/DDBJ databases">
        <authorList>
            <person name="Kim C.M."/>
        </authorList>
    </citation>
    <scope>NUCLEOTIDE SEQUENCE [LARGE SCALE GENOMIC DNA]</scope>
    <source>
        <strain evidence="2 3">SR9</strain>
    </source>
</reference>
<dbReference type="RefSeq" id="WP_182834596.1">
    <property type="nucleotide sequence ID" value="NZ_JACJFN010000004.1"/>
</dbReference>
<evidence type="ECO:0000313" key="2">
    <source>
        <dbReference type="EMBL" id="MBB1520622.1"/>
    </source>
</evidence>
<comment type="caution">
    <text evidence="2">The sequence shown here is derived from an EMBL/GenBank/DDBJ whole genome shotgun (WGS) entry which is preliminary data.</text>
</comment>
<feature type="compositionally biased region" description="Basic and acidic residues" evidence="1">
    <location>
        <begin position="88"/>
        <end position="106"/>
    </location>
</feature>
<keyword evidence="3" id="KW-1185">Reference proteome</keyword>
<feature type="region of interest" description="Disordered" evidence="1">
    <location>
        <begin position="84"/>
        <end position="168"/>
    </location>
</feature>
<evidence type="ECO:0000256" key="1">
    <source>
        <dbReference type="SAM" id="MobiDB-lite"/>
    </source>
</evidence>
<evidence type="ECO:0008006" key="4">
    <source>
        <dbReference type="Google" id="ProtNLM"/>
    </source>
</evidence>
<evidence type="ECO:0000313" key="3">
    <source>
        <dbReference type="Proteomes" id="UP000581189"/>
    </source>
</evidence>
<dbReference type="EMBL" id="JACJFN010000004">
    <property type="protein sequence ID" value="MBB1520622.1"/>
    <property type="molecule type" value="Genomic_DNA"/>
</dbReference>
<dbReference type="AlphaFoldDB" id="A0A7W4DDH8"/>
<organism evidence="2 3">
    <name type="scientific">Aquipseudomonas guryensis</name>
    <dbReference type="NCBI Taxonomy" id="2759165"/>
    <lineage>
        <taxon>Bacteria</taxon>
        <taxon>Pseudomonadati</taxon>
        <taxon>Pseudomonadota</taxon>
        <taxon>Gammaproteobacteria</taxon>
        <taxon>Pseudomonadales</taxon>
        <taxon>Pseudomonadaceae</taxon>
        <taxon>Aquipseudomonas</taxon>
    </lineage>
</organism>
<dbReference type="Proteomes" id="UP000581189">
    <property type="component" value="Unassembled WGS sequence"/>
</dbReference>
<gene>
    <name evidence="2" type="ORF">H3H45_15335</name>
</gene>
<sequence length="168" mass="20640">MSSRSILFAVLGLTLSGCAVSDDGHYYGGYYGGSSYNVQRYEVYPTYPTYRVYRYEDDRRYNWHHDRYQERRHHHYTPGYDGRYGWQGHDRRHDRRDEHRGHEHARPIPNVHGYKPSRHDDNRYQQREYGRNQALSLPKPGKHYQIPREDRSRHKQRYDEREVRRERN</sequence>
<accession>A0A7W4DDH8</accession>
<feature type="compositionally biased region" description="Basic and acidic residues" evidence="1">
    <location>
        <begin position="117"/>
        <end position="130"/>
    </location>
</feature>
<protein>
    <recommendedName>
        <fullName evidence="4">Lipoprotein</fullName>
    </recommendedName>
</protein>
<name>A0A7W4DDH8_9GAMM</name>
<feature type="compositionally biased region" description="Basic and acidic residues" evidence="1">
    <location>
        <begin position="146"/>
        <end position="168"/>
    </location>
</feature>
<proteinExistence type="predicted"/>
<dbReference type="PROSITE" id="PS51257">
    <property type="entry name" value="PROKAR_LIPOPROTEIN"/>
    <property type="match status" value="1"/>
</dbReference>